<proteinExistence type="predicted"/>
<keyword evidence="3" id="KW-1185">Reference proteome</keyword>
<organism evidence="2 3">
    <name type="scientific">Thermostaphylospora chromogena</name>
    <dbReference type="NCBI Taxonomy" id="35622"/>
    <lineage>
        <taxon>Bacteria</taxon>
        <taxon>Bacillati</taxon>
        <taxon>Actinomycetota</taxon>
        <taxon>Actinomycetes</taxon>
        <taxon>Streptosporangiales</taxon>
        <taxon>Thermomonosporaceae</taxon>
        <taxon>Thermostaphylospora</taxon>
    </lineage>
</organism>
<name>A0A1H1A4M7_9ACTN</name>
<evidence type="ECO:0000256" key="1">
    <source>
        <dbReference type="SAM" id="MobiDB-lite"/>
    </source>
</evidence>
<evidence type="ECO:0000313" key="3">
    <source>
        <dbReference type="Proteomes" id="UP000217103"/>
    </source>
</evidence>
<dbReference type="Proteomes" id="UP000217103">
    <property type="component" value="Unassembled WGS sequence"/>
</dbReference>
<feature type="region of interest" description="Disordered" evidence="1">
    <location>
        <begin position="23"/>
        <end position="53"/>
    </location>
</feature>
<feature type="compositionally biased region" description="Basic and acidic residues" evidence="1">
    <location>
        <begin position="23"/>
        <end position="33"/>
    </location>
</feature>
<protein>
    <submittedName>
        <fullName evidence="2">Uncharacterized protein</fullName>
    </submittedName>
</protein>
<accession>A0A1H1A4M7</accession>
<sequence>MTDNAGEMGIRERIRRIDEELASLREEQERSSDPQDFGDSATELTRLEEAGRMVETLQHERERLLRRLEEPSG</sequence>
<gene>
    <name evidence="2" type="ORF">SAMN04489764_0316</name>
</gene>
<dbReference type="EMBL" id="FNKK01000002">
    <property type="protein sequence ID" value="SDQ34597.1"/>
    <property type="molecule type" value="Genomic_DNA"/>
</dbReference>
<evidence type="ECO:0000313" key="2">
    <source>
        <dbReference type="EMBL" id="SDQ34597.1"/>
    </source>
</evidence>
<dbReference type="RefSeq" id="WP_093257122.1">
    <property type="nucleotide sequence ID" value="NZ_FNKK01000002.1"/>
</dbReference>
<reference evidence="2 3" key="1">
    <citation type="submission" date="2016-10" db="EMBL/GenBank/DDBJ databases">
        <authorList>
            <person name="de Groot N.N."/>
        </authorList>
    </citation>
    <scope>NUCLEOTIDE SEQUENCE [LARGE SCALE GENOMIC DNA]</scope>
    <source>
        <strain evidence="2 3">DSM 43794</strain>
    </source>
</reference>
<dbReference type="AlphaFoldDB" id="A0A1H1A4M7"/>